<dbReference type="AlphaFoldDB" id="A0A9W8ZHS5"/>
<dbReference type="OrthoDB" id="4788824at2759"/>
<organism evidence="1 2">
    <name type="scientific">Didymella pomorum</name>
    <dbReference type="NCBI Taxonomy" id="749634"/>
    <lineage>
        <taxon>Eukaryota</taxon>
        <taxon>Fungi</taxon>
        <taxon>Dikarya</taxon>
        <taxon>Ascomycota</taxon>
        <taxon>Pezizomycotina</taxon>
        <taxon>Dothideomycetes</taxon>
        <taxon>Pleosporomycetidae</taxon>
        <taxon>Pleosporales</taxon>
        <taxon>Pleosporineae</taxon>
        <taxon>Didymellaceae</taxon>
        <taxon>Didymella</taxon>
    </lineage>
</organism>
<proteinExistence type="predicted"/>
<dbReference type="EMBL" id="JAPEVA010000023">
    <property type="protein sequence ID" value="KAJ4407040.1"/>
    <property type="molecule type" value="Genomic_DNA"/>
</dbReference>
<sequence length="91" mass="10342">MAFIRSNVLNFLPFGPNPALIGDVQRAGTMCVVNQDFFFMDLEYKKGMQEGNEWARIVVEGVTTDKYIKHGFIWVEKANVEVTTSLVQARL</sequence>
<dbReference type="Proteomes" id="UP001140510">
    <property type="component" value="Unassembled WGS sequence"/>
</dbReference>
<reference evidence="1" key="1">
    <citation type="submission" date="2022-10" db="EMBL/GenBank/DDBJ databases">
        <title>Tapping the CABI collections for fungal endophytes: first genome assemblies for Collariella, Neodidymelliopsis, Ascochyta clinopodiicola, Didymella pomorum, Didymosphaeria variabile, Neocosmospora piperis and Neocucurbitaria cava.</title>
        <authorList>
            <person name="Hill R."/>
        </authorList>
    </citation>
    <scope>NUCLEOTIDE SEQUENCE</scope>
    <source>
        <strain evidence="1">IMI 355091</strain>
    </source>
</reference>
<gene>
    <name evidence="1" type="ORF">N0V91_004206</name>
</gene>
<keyword evidence="2" id="KW-1185">Reference proteome</keyword>
<comment type="caution">
    <text evidence="1">The sequence shown here is derived from an EMBL/GenBank/DDBJ whole genome shotgun (WGS) entry which is preliminary data.</text>
</comment>
<evidence type="ECO:0000313" key="1">
    <source>
        <dbReference type="EMBL" id="KAJ4407040.1"/>
    </source>
</evidence>
<protein>
    <submittedName>
        <fullName evidence="1">Uncharacterized protein</fullName>
    </submittedName>
</protein>
<name>A0A9W8ZHS5_9PLEO</name>
<evidence type="ECO:0000313" key="2">
    <source>
        <dbReference type="Proteomes" id="UP001140510"/>
    </source>
</evidence>
<accession>A0A9W8ZHS5</accession>